<feature type="chain" id="PRO_5004921629" evidence="2">
    <location>
        <begin position="17"/>
        <end position="163"/>
    </location>
</feature>
<organism evidence="3 4">
    <name type="scientific">Fusarium oxysporum NRRL 32931</name>
    <dbReference type="NCBI Taxonomy" id="660029"/>
    <lineage>
        <taxon>Eukaryota</taxon>
        <taxon>Fungi</taxon>
        <taxon>Dikarya</taxon>
        <taxon>Ascomycota</taxon>
        <taxon>Pezizomycotina</taxon>
        <taxon>Sordariomycetes</taxon>
        <taxon>Hypocreomycetidae</taxon>
        <taxon>Hypocreales</taxon>
        <taxon>Nectriaceae</taxon>
        <taxon>Fusarium</taxon>
        <taxon>Fusarium oxysporum species complex</taxon>
    </lineage>
</organism>
<dbReference type="AlphaFoldDB" id="W9I3T9"/>
<feature type="compositionally biased region" description="Pro residues" evidence="1">
    <location>
        <begin position="104"/>
        <end position="116"/>
    </location>
</feature>
<accession>W9I3T9</accession>
<feature type="signal peptide" evidence="2">
    <location>
        <begin position="1"/>
        <end position="16"/>
    </location>
</feature>
<sequence length="163" mass="18306">MVTTALLRLTALPALASRPFVKMAFVLGVSVTMTPGTCQRYAITEAATTSTTVNYKEEECNQHYSEDYARKFVYNADVDHYYFEECQNACHTYEKCSNGEYAPASPPANAEPPKPIYPGKSPVVIVPDVPEQSFKFSKTQQHYSPVNPEHPDNYCLRRQPADD</sequence>
<evidence type="ECO:0000256" key="2">
    <source>
        <dbReference type="SAM" id="SignalP"/>
    </source>
</evidence>
<keyword evidence="2" id="KW-0732">Signal</keyword>
<evidence type="ECO:0000313" key="4">
    <source>
        <dbReference type="Proteomes" id="UP000030753"/>
    </source>
</evidence>
<reference evidence="3 4" key="1">
    <citation type="submission" date="2011-06" db="EMBL/GenBank/DDBJ databases">
        <title>The Genome Sequence of Fusarium oxysporum FOSC 3-a.</title>
        <authorList>
            <consortium name="The Broad Institute Genome Sequencing Platform"/>
            <person name="Ma L.-J."/>
            <person name="Gale L.R."/>
            <person name="Schwartz D.C."/>
            <person name="Zhou S."/>
            <person name="Corby-Kistler H."/>
            <person name="Young S.K."/>
            <person name="Zeng Q."/>
            <person name="Gargeya S."/>
            <person name="Fitzgerald M."/>
            <person name="Haas B."/>
            <person name="Abouelleil A."/>
            <person name="Alvarado L."/>
            <person name="Arachchi H.M."/>
            <person name="Berlin A."/>
            <person name="Brown A."/>
            <person name="Chapman S.B."/>
            <person name="Chen Z."/>
            <person name="Dunbar C."/>
            <person name="Freedman E."/>
            <person name="Gearin G."/>
            <person name="Gellesch M."/>
            <person name="Goldberg J."/>
            <person name="Griggs A."/>
            <person name="Gujja S."/>
            <person name="Heiman D."/>
            <person name="Howarth C."/>
            <person name="Larson L."/>
            <person name="Lui A."/>
            <person name="MacDonald P.J.P."/>
            <person name="Mehta T."/>
            <person name="Montmayeur A."/>
            <person name="Murphy C."/>
            <person name="Neiman D."/>
            <person name="Pearson M."/>
            <person name="Priest M."/>
            <person name="Roberts A."/>
            <person name="Saif S."/>
            <person name="Shea T."/>
            <person name="Shenoy N."/>
            <person name="Sisk P."/>
            <person name="Stolte C."/>
            <person name="Sykes S."/>
            <person name="Wortman J."/>
            <person name="Nusbaum C."/>
            <person name="Birren B."/>
        </authorList>
    </citation>
    <scope>NUCLEOTIDE SEQUENCE [LARGE SCALE GENOMIC DNA]</scope>
    <source>
        <strain evidence="4">FOSC 3-a</strain>
    </source>
</reference>
<dbReference type="Proteomes" id="UP000030753">
    <property type="component" value="Unassembled WGS sequence"/>
</dbReference>
<evidence type="ECO:0000313" key="3">
    <source>
        <dbReference type="EMBL" id="EWY87634.1"/>
    </source>
</evidence>
<evidence type="ECO:0000256" key="1">
    <source>
        <dbReference type="SAM" id="MobiDB-lite"/>
    </source>
</evidence>
<gene>
    <name evidence="3" type="ORF">FOYG_09036</name>
</gene>
<dbReference type="HOGENOM" id="CLU_1627102_0_0_1"/>
<proteinExistence type="predicted"/>
<protein>
    <submittedName>
        <fullName evidence="3">Uncharacterized protein</fullName>
    </submittedName>
</protein>
<feature type="region of interest" description="Disordered" evidence="1">
    <location>
        <begin position="137"/>
        <end position="163"/>
    </location>
</feature>
<feature type="region of interest" description="Disordered" evidence="1">
    <location>
        <begin position="100"/>
        <end position="122"/>
    </location>
</feature>
<name>W9I3T9_FUSOX</name>
<dbReference type="EMBL" id="JH717844">
    <property type="protein sequence ID" value="EWY87634.1"/>
    <property type="molecule type" value="Genomic_DNA"/>
</dbReference>